<dbReference type="GO" id="GO:0016491">
    <property type="term" value="F:oxidoreductase activity"/>
    <property type="evidence" value="ECO:0007669"/>
    <property type="project" value="InterPro"/>
</dbReference>
<feature type="compositionally biased region" description="Low complexity" evidence="1">
    <location>
        <begin position="591"/>
        <end position="616"/>
    </location>
</feature>
<evidence type="ECO:0000313" key="3">
    <source>
        <dbReference type="EMBL" id="NNU44433.1"/>
    </source>
</evidence>
<reference evidence="3 4" key="2">
    <citation type="submission" date="2020-06" db="EMBL/GenBank/DDBJ databases">
        <title>Ramlibacter rhizophilus sp. nov., isolated from rhizosphere soil of national flower Mugunghwa from South Korea.</title>
        <authorList>
            <person name="Zheng-Fei Y."/>
            <person name="Huan T."/>
        </authorList>
    </citation>
    <scope>NUCLEOTIDE SEQUENCE [LARGE SCALE GENOMIC DNA]</scope>
    <source>
        <strain evidence="3 4">B156</strain>
    </source>
</reference>
<dbReference type="InterPro" id="IPR008274">
    <property type="entry name" value="AldOxase/xan_DH_MoCoBD1"/>
</dbReference>
<dbReference type="InterPro" id="IPR052516">
    <property type="entry name" value="N-heterocyclic_Hydroxylase"/>
</dbReference>
<name>A0A849KKE2_9BURK</name>
<organism evidence="3 4">
    <name type="scientific">Ramlibacter montanisoli</name>
    <dbReference type="NCBI Taxonomy" id="2732512"/>
    <lineage>
        <taxon>Bacteria</taxon>
        <taxon>Pseudomonadati</taxon>
        <taxon>Pseudomonadota</taxon>
        <taxon>Betaproteobacteria</taxon>
        <taxon>Burkholderiales</taxon>
        <taxon>Comamonadaceae</taxon>
        <taxon>Ramlibacter</taxon>
    </lineage>
</organism>
<proteinExistence type="predicted"/>
<evidence type="ECO:0000256" key="1">
    <source>
        <dbReference type="SAM" id="MobiDB-lite"/>
    </source>
</evidence>
<evidence type="ECO:0000313" key="4">
    <source>
        <dbReference type="Proteomes" id="UP000552954"/>
    </source>
</evidence>
<dbReference type="InterPro" id="IPR006311">
    <property type="entry name" value="TAT_signal"/>
</dbReference>
<dbReference type="PROSITE" id="PS51318">
    <property type="entry name" value="TAT"/>
    <property type="match status" value="1"/>
</dbReference>
<comment type="caution">
    <text evidence="3">The sequence shown here is derived from an EMBL/GenBank/DDBJ whole genome shotgun (WGS) entry which is preliminary data.</text>
</comment>
<dbReference type="SMART" id="SM01008">
    <property type="entry name" value="Ald_Xan_dh_C"/>
    <property type="match status" value="1"/>
</dbReference>
<feature type="domain" description="Aldehyde oxidase/xanthine dehydrogenase a/b hammerhead" evidence="2">
    <location>
        <begin position="215"/>
        <end position="295"/>
    </location>
</feature>
<dbReference type="SUPFAM" id="SSF56003">
    <property type="entry name" value="Molybdenum cofactor-binding domain"/>
    <property type="match status" value="2"/>
</dbReference>
<protein>
    <submittedName>
        <fullName evidence="3">Xanthine dehydrogenase family protein molybdopterin-binding subunit</fullName>
    </submittedName>
</protein>
<reference evidence="3 4" key="1">
    <citation type="submission" date="2020-05" db="EMBL/GenBank/DDBJ databases">
        <authorList>
            <person name="Khan S.A."/>
            <person name="Jeon C.O."/>
            <person name="Chun B.H."/>
        </authorList>
    </citation>
    <scope>NUCLEOTIDE SEQUENCE [LARGE SCALE GENOMIC DNA]</scope>
    <source>
        <strain evidence="3 4">B156</strain>
    </source>
</reference>
<sequence length="656" mass="69885">METVQTTRRGFLAATGGLTFSVVLGGGFAGEAEAQAADATRLQPNAFVVIGADDTVTVITPTAEMGQGTLTALPLILAEELDADWSKVKAEFAPPNPRLYGNPHPLLNGGQASLASIAVPGYFTPLRIAGAQARVVLMQAAAAKWGVPVAEVSTNAGKVLHARTGQQLTYGEIARFAQLPAELPKITPADLKKPEQYRLIGRTEIGRSDVRSKVNGQAKYGIDVQVPGMVYAAVLESPMEGAKPTNVNAADAMAVPGVTHVLPLPFGVAIVGNTVEATRAARHVLQPKVGWDTSGATAAKFDSHKAKEEYARAGQDGNAKALDAYKRGDAAKAFGDGGKVLEATYWSEHTYHAQMEPMNCTVSVGADGSADIWVGTQAPMGVVAVATNILKTTPDKIRVHQQLIGGGYGRRISPDIVAQAVIIANAVKKPVKLILSREDDMAAARPRPMTHHVMRATLDAEGRIAGWRHRIVAENVDAVAAPPRFQATGGKDYIGWNGADLPHYAIPNYVAEGVREIRGMRVQPFRGIGAGHNKFAIECFLDEIAASRKVDPLSCAWPSPARTRARRKCCARWRACPAGVASAPAAAWAWPSRTTTAASRPPSPRSRWMPPAARSRCTTTGSPPTPAWRSSRRTCSPSWKARWCGACRSRCWSSST</sequence>
<dbReference type="Pfam" id="PF20256">
    <property type="entry name" value="MoCoBD_2"/>
    <property type="match status" value="1"/>
</dbReference>
<evidence type="ECO:0000259" key="2">
    <source>
        <dbReference type="SMART" id="SM01008"/>
    </source>
</evidence>
<feature type="region of interest" description="Disordered" evidence="1">
    <location>
        <begin position="591"/>
        <end position="629"/>
    </location>
</feature>
<accession>A0A849KKE2</accession>
<dbReference type="PANTHER" id="PTHR47495">
    <property type="entry name" value="ALDEHYDE DEHYDROGENASE"/>
    <property type="match status" value="1"/>
</dbReference>
<dbReference type="Proteomes" id="UP000552954">
    <property type="component" value="Unassembled WGS sequence"/>
</dbReference>
<dbReference type="Pfam" id="PF02738">
    <property type="entry name" value="MoCoBD_1"/>
    <property type="match status" value="1"/>
</dbReference>
<dbReference type="PANTHER" id="PTHR47495:SF2">
    <property type="entry name" value="ALDEHYDE DEHYDROGENASE"/>
    <property type="match status" value="1"/>
</dbReference>
<dbReference type="InterPro" id="IPR037165">
    <property type="entry name" value="AldOxase/xan_DH_Mopterin-bd_sf"/>
</dbReference>
<gene>
    <name evidence="3" type="ORF">HK415_16540</name>
</gene>
<dbReference type="Gene3D" id="3.90.1170.50">
    <property type="entry name" value="Aldehyde oxidase/xanthine dehydrogenase, a/b hammerhead"/>
    <property type="match status" value="1"/>
</dbReference>
<dbReference type="AlphaFoldDB" id="A0A849KKE2"/>
<dbReference type="EMBL" id="JABFCS010000001">
    <property type="protein sequence ID" value="NNU44433.1"/>
    <property type="molecule type" value="Genomic_DNA"/>
</dbReference>
<dbReference type="InterPro" id="IPR046867">
    <property type="entry name" value="AldOxase/xan_DH_MoCoBD2"/>
</dbReference>
<dbReference type="InterPro" id="IPR000674">
    <property type="entry name" value="Ald_Oxase/Xan_DH_a/b"/>
</dbReference>
<keyword evidence="4" id="KW-1185">Reference proteome</keyword>
<dbReference type="Gene3D" id="3.30.365.10">
    <property type="entry name" value="Aldehyde oxidase/xanthine dehydrogenase, molybdopterin binding domain"/>
    <property type="match status" value="3"/>
</dbReference>